<feature type="domain" description="MYND-type" evidence="5">
    <location>
        <begin position="420"/>
        <end position="461"/>
    </location>
</feature>
<name>A0ABP1DY06_9APHY</name>
<evidence type="ECO:0000313" key="7">
    <source>
        <dbReference type="Proteomes" id="UP001497453"/>
    </source>
</evidence>
<keyword evidence="2 4" id="KW-0863">Zinc-finger</keyword>
<accession>A0ABP1DY06</accession>
<keyword evidence="1" id="KW-0479">Metal-binding</keyword>
<evidence type="ECO:0000256" key="3">
    <source>
        <dbReference type="ARBA" id="ARBA00022833"/>
    </source>
</evidence>
<dbReference type="Pfam" id="PF01753">
    <property type="entry name" value="zf-MYND"/>
    <property type="match status" value="1"/>
</dbReference>
<sequence length="623" mass="70722">MGDSEFNRLINLAAEPVATPKLSAALQSIATQICDGQLVQSDHELVLSVFDSQWSSARLKAAEKSGLTEEQIHFLDFYDCLAEIIVRLRKDPSQGTITGFVERLKRITRWLTVLESSCIANESSTIKDRIVCKATIVTFIRACVEPDTPSELRDGLRHHDELFGLVWRLWVREVEDPRFLPNVGDDSSAETTMLVDAFISHQGPETAVNILGQKPDELARITLLHVATAMNKRQIDFDHLRWALHVCDTSSEGFSTRVALLSQNVISSITRAMTAAITASTSPAGPDIAMFQWCCVSIKNFSKTLDTVPYILQLVDSDILAILFNGDRLLARMPRRLDNDQLEDSPRTLLKEVIGPYLIYPSILQAVKKYMKKSKNLDVSSRNSEEFRHAWEKMMEWGNFISIATQQITKQNPLQTYATCAQCGKSDIHGEFKRCTGCLNSIYCSTECQRVGWKNGHEKYCKELQQLRAAEKVPEMSKREWKFIKRFVLYHLRLMYNNGFSEAFNTCKQAYAELDLDYTKVPPSAYFLRMDGGSICEHRLRRMKESEARGDQNIKVRADIPRGKPKTLMFAIELETIQGVELEVDRDTGDGDFDRSVKMIEFYQDCCSRESIADGSRKAIVVM</sequence>
<protein>
    <recommendedName>
        <fullName evidence="5">MYND-type domain-containing protein</fullName>
    </recommendedName>
</protein>
<keyword evidence="3" id="KW-0862">Zinc</keyword>
<evidence type="ECO:0000256" key="2">
    <source>
        <dbReference type="ARBA" id="ARBA00022771"/>
    </source>
</evidence>
<evidence type="ECO:0000313" key="6">
    <source>
        <dbReference type="EMBL" id="CAL1711489.1"/>
    </source>
</evidence>
<dbReference type="Gene3D" id="6.10.140.2220">
    <property type="match status" value="1"/>
</dbReference>
<evidence type="ECO:0000256" key="4">
    <source>
        <dbReference type="PROSITE-ProRule" id="PRU00134"/>
    </source>
</evidence>
<keyword evidence="7" id="KW-1185">Reference proteome</keyword>
<evidence type="ECO:0000256" key="1">
    <source>
        <dbReference type="ARBA" id="ARBA00022723"/>
    </source>
</evidence>
<dbReference type="EMBL" id="OZ037949">
    <property type="protein sequence ID" value="CAL1711489.1"/>
    <property type="molecule type" value="Genomic_DNA"/>
</dbReference>
<gene>
    <name evidence="6" type="ORF">GFSPODELE1_LOCUS8360</name>
</gene>
<dbReference type="InterPro" id="IPR002893">
    <property type="entry name" value="Znf_MYND"/>
</dbReference>
<reference evidence="7" key="1">
    <citation type="submission" date="2024-04" db="EMBL/GenBank/DDBJ databases">
        <authorList>
            <person name="Shaw F."/>
            <person name="Minotto A."/>
        </authorList>
    </citation>
    <scope>NUCLEOTIDE SEQUENCE [LARGE SCALE GENOMIC DNA]</scope>
</reference>
<proteinExistence type="predicted"/>
<organism evidence="6 7">
    <name type="scientific">Somion occarium</name>
    <dbReference type="NCBI Taxonomy" id="3059160"/>
    <lineage>
        <taxon>Eukaryota</taxon>
        <taxon>Fungi</taxon>
        <taxon>Dikarya</taxon>
        <taxon>Basidiomycota</taxon>
        <taxon>Agaricomycotina</taxon>
        <taxon>Agaricomycetes</taxon>
        <taxon>Polyporales</taxon>
        <taxon>Cerrenaceae</taxon>
        <taxon>Somion</taxon>
    </lineage>
</organism>
<evidence type="ECO:0000259" key="5">
    <source>
        <dbReference type="PROSITE" id="PS50865"/>
    </source>
</evidence>
<dbReference type="Proteomes" id="UP001497453">
    <property type="component" value="Chromosome 6"/>
</dbReference>
<dbReference type="PROSITE" id="PS50865">
    <property type="entry name" value="ZF_MYND_2"/>
    <property type="match status" value="1"/>
</dbReference>
<dbReference type="PROSITE" id="PS01360">
    <property type="entry name" value="ZF_MYND_1"/>
    <property type="match status" value="1"/>
</dbReference>
<dbReference type="SUPFAM" id="SSF144232">
    <property type="entry name" value="HIT/MYND zinc finger-like"/>
    <property type="match status" value="1"/>
</dbReference>